<sequence>MTVDEVITLGQRMLEISLIVGTPVLLTTFIVGIVISIIQAATQIHEMTLTFIPKILATLLVIFVLGSWMFIKLVEYTKQNFQYLLSIVK</sequence>
<accession>A0A521CC21</accession>
<comment type="similarity">
    <text evidence="2 9">Belongs to the FliQ/MopD/SpaQ family.</text>
</comment>
<dbReference type="GO" id="GO:0005886">
    <property type="term" value="C:plasma membrane"/>
    <property type="evidence" value="ECO:0007669"/>
    <property type="project" value="UniProtKB-SubCell"/>
</dbReference>
<evidence type="ECO:0000313" key="10">
    <source>
        <dbReference type="EMBL" id="SMO56351.1"/>
    </source>
</evidence>
<evidence type="ECO:0000256" key="2">
    <source>
        <dbReference type="ARBA" id="ARBA00006156"/>
    </source>
</evidence>
<keyword evidence="10" id="KW-0966">Cell projection</keyword>
<keyword evidence="7 9" id="KW-0472">Membrane</keyword>
<feature type="transmembrane region" description="Helical" evidence="9">
    <location>
        <begin position="51"/>
        <end position="71"/>
    </location>
</feature>
<feature type="transmembrane region" description="Helical" evidence="9">
    <location>
        <begin position="16"/>
        <end position="39"/>
    </location>
</feature>
<dbReference type="PRINTS" id="PR00952">
    <property type="entry name" value="TYPE3IMQPROT"/>
</dbReference>
<dbReference type="InterPro" id="IPR002191">
    <property type="entry name" value="Bac_export_3"/>
</dbReference>
<dbReference type="NCBIfam" id="TIGR01402">
    <property type="entry name" value="fliQ"/>
    <property type="match status" value="1"/>
</dbReference>
<evidence type="ECO:0000256" key="1">
    <source>
        <dbReference type="ARBA" id="ARBA00004651"/>
    </source>
</evidence>
<proteinExistence type="inferred from homology"/>
<comment type="function">
    <text evidence="9">Role in flagellar biosynthesis.</text>
</comment>
<organism evidence="10 11">
    <name type="scientific">Balnearium lithotrophicum</name>
    <dbReference type="NCBI Taxonomy" id="223788"/>
    <lineage>
        <taxon>Bacteria</taxon>
        <taxon>Pseudomonadati</taxon>
        <taxon>Aquificota</taxon>
        <taxon>Aquificia</taxon>
        <taxon>Desulfurobacteriales</taxon>
        <taxon>Desulfurobacteriaceae</taxon>
        <taxon>Balnearium</taxon>
    </lineage>
</organism>
<evidence type="ECO:0000256" key="4">
    <source>
        <dbReference type="ARBA" id="ARBA00022475"/>
    </source>
</evidence>
<evidence type="ECO:0000313" key="11">
    <source>
        <dbReference type="Proteomes" id="UP000317315"/>
    </source>
</evidence>
<dbReference type="Pfam" id="PF01313">
    <property type="entry name" value="Bac_export_3"/>
    <property type="match status" value="1"/>
</dbReference>
<evidence type="ECO:0000256" key="5">
    <source>
        <dbReference type="ARBA" id="ARBA00022692"/>
    </source>
</evidence>
<gene>
    <name evidence="9" type="primary">fliQ</name>
    <name evidence="10" type="ORF">SAMN06269117_1113</name>
</gene>
<keyword evidence="4 9" id="KW-1003">Cell membrane</keyword>
<dbReference type="RefSeq" id="WP_142935336.1">
    <property type="nucleotide sequence ID" value="NZ_FXTM01000011.1"/>
</dbReference>
<dbReference type="GO" id="GO:0044780">
    <property type="term" value="P:bacterial-type flagellum assembly"/>
    <property type="evidence" value="ECO:0007669"/>
    <property type="project" value="InterPro"/>
</dbReference>
<name>A0A521CC21_9BACT</name>
<dbReference type="PIRSF" id="PIRSF004669">
    <property type="entry name" value="FliQ"/>
    <property type="match status" value="1"/>
</dbReference>
<dbReference type="AlphaFoldDB" id="A0A521CC21"/>
<evidence type="ECO:0000256" key="3">
    <source>
        <dbReference type="ARBA" id="ARBA00021718"/>
    </source>
</evidence>
<evidence type="ECO:0000256" key="9">
    <source>
        <dbReference type="RuleBase" id="RU364090"/>
    </source>
</evidence>
<keyword evidence="6 9" id="KW-1133">Transmembrane helix</keyword>
<dbReference type="GO" id="GO:0009425">
    <property type="term" value="C:bacterial-type flagellum basal body"/>
    <property type="evidence" value="ECO:0007669"/>
    <property type="project" value="UniProtKB-SubCell"/>
</dbReference>
<evidence type="ECO:0000256" key="8">
    <source>
        <dbReference type="ARBA" id="ARBA00023143"/>
    </source>
</evidence>
<protein>
    <recommendedName>
        <fullName evidence="3 9">Flagellar biosynthetic protein FliQ</fullName>
    </recommendedName>
</protein>
<reference evidence="10 11" key="1">
    <citation type="submission" date="2017-05" db="EMBL/GenBank/DDBJ databases">
        <authorList>
            <person name="Varghese N."/>
            <person name="Submissions S."/>
        </authorList>
    </citation>
    <scope>NUCLEOTIDE SEQUENCE [LARGE SCALE GENOMIC DNA]</scope>
    <source>
        <strain evidence="10 11">DSM 16304</strain>
    </source>
</reference>
<keyword evidence="8 9" id="KW-0975">Bacterial flagellum</keyword>
<evidence type="ECO:0000256" key="6">
    <source>
        <dbReference type="ARBA" id="ARBA00022989"/>
    </source>
</evidence>
<dbReference type="OrthoDB" id="9806440at2"/>
<dbReference type="PANTHER" id="PTHR34040">
    <property type="entry name" value="FLAGELLAR BIOSYNTHETIC PROTEIN FLIQ"/>
    <property type="match status" value="1"/>
</dbReference>
<dbReference type="Proteomes" id="UP000317315">
    <property type="component" value="Unassembled WGS sequence"/>
</dbReference>
<keyword evidence="11" id="KW-1185">Reference proteome</keyword>
<comment type="subcellular location">
    <subcellularLocation>
        <location evidence="1 9">Cell membrane</location>
        <topology evidence="1">Multi-pass membrane protein</topology>
    </subcellularLocation>
    <subcellularLocation>
        <location evidence="9">Bacterial flagellum basal body</location>
    </subcellularLocation>
</comment>
<keyword evidence="10" id="KW-0969">Cilium</keyword>
<dbReference type="PANTHER" id="PTHR34040:SF2">
    <property type="entry name" value="FLAGELLAR BIOSYNTHETIC PROTEIN FLIQ"/>
    <property type="match status" value="1"/>
</dbReference>
<keyword evidence="5 9" id="KW-0812">Transmembrane</keyword>
<dbReference type="EMBL" id="FXTM01000011">
    <property type="protein sequence ID" value="SMO56351.1"/>
    <property type="molecule type" value="Genomic_DNA"/>
</dbReference>
<dbReference type="GO" id="GO:0009306">
    <property type="term" value="P:protein secretion"/>
    <property type="evidence" value="ECO:0007669"/>
    <property type="project" value="InterPro"/>
</dbReference>
<evidence type="ECO:0000256" key="7">
    <source>
        <dbReference type="ARBA" id="ARBA00023136"/>
    </source>
</evidence>
<dbReference type="InterPro" id="IPR006305">
    <property type="entry name" value="FliQ"/>
</dbReference>
<keyword evidence="10" id="KW-0282">Flagellum</keyword>